<proteinExistence type="inferred from homology"/>
<reference evidence="6 7" key="1">
    <citation type="submission" date="2017-09" db="EMBL/GenBank/DDBJ databases">
        <title>Bloom of a denitrifying methanotroph, Candidatus Methylomirabilis limnetica, in a deep stratified lake.</title>
        <authorList>
            <person name="Graf J.S."/>
            <person name="Marchant H.K."/>
            <person name="Tienken D."/>
            <person name="Hach P.F."/>
            <person name="Brand A."/>
            <person name="Schubert C.J."/>
            <person name="Kuypers M.M."/>
            <person name="Milucka J."/>
        </authorList>
    </citation>
    <scope>NUCLEOTIDE SEQUENCE [LARGE SCALE GENOMIC DNA]</scope>
    <source>
        <strain evidence="6 7">Zug</strain>
    </source>
</reference>
<gene>
    <name evidence="6" type="ORF">CLG94_07005</name>
</gene>
<dbReference type="InterPro" id="IPR052021">
    <property type="entry name" value="Type-I_RS_S_subunit"/>
</dbReference>
<dbReference type="GO" id="GO:0003677">
    <property type="term" value="F:DNA binding"/>
    <property type="evidence" value="ECO:0007669"/>
    <property type="project" value="UniProtKB-KW"/>
</dbReference>
<evidence type="ECO:0000256" key="1">
    <source>
        <dbReference type="ARBA" id="ARBA00010923"/>
    </source>
</evidence>
<dbReference type="SUPFAM" id="SSF116734">
    <property type="entry name" value="DNA methylase specificity domain"/>
    <property type="match status" value="2"/>
</dbReference>
<feature type="region of interest" description="Disordered" evidence="4">
    <location>
        <begin position="214"/>
        <end position="253"/>
    </location>
</feature>
<evidence type="ECO:0000256" key="4">
    <source>
        <dbReference type="SAM" id="MobiDB-lite"/>
    </source>
</evidence>
<name>A0A2T4TY74_9BACT</name>
<evidence type="ECO:0000313" key="7">
    <source>
        <dbReference type="Proteomes" id="UP000241436"/>
    </source>
</evidence>
<dbReference type="Gene3D" id="3.90.220.20">
    <property type="entry name" value="DNA methylase specificity domains"/>
    <property type="match status" value="2"/>
</dbReference>
<evidence type="ECO:0000256" key="3">
    <source>
        <dbReference type="ARBA" id="ARBA00023125"/>
    </source>
</evidence>
<dbReference type="Pfam" id="PF01420">
    <property type="entry name" value="Methylase_S"/>
    <property type="match status" value="1"/>
</dbReference>
<reference evidence="7" key="2">
    <citation type="journal article" date="2018" name="Environ. Microbiol.">
        <title>Bloom of a denitrifying methanotroph, 'Candidatus Methylomirabilis limnetica', in a deep stratified lake.</title>
        <authorList>
            <person name="Graf J.S."/>
            <person name="Mayr M.J."/>
            <person name="Marchant H.K."/>
            <person name="Tienken D."/>
            <person name="Hach P.F."/>
            <person name="Brand A."/>
            <person name="Schubert C.J."/>
            <person name="Kuypers M.M."/>
            <person name="Milucka J."/>
        </authorList>
    </citation>
    <scope>NUCLEOTIDE SEQUENCE [LARGE SCALE GENOMIC DNA]</scope>
    <source>
        <strain evidence="7">Zug</strain>
    </source>
</reference>
<keyword evidence="3" id="KW-0238">DNA-binding</keyword>
<dbReference type="CDD" id="cd17516">
    <property type="entry name" value="RMtype1_S_HinAWORF1578P-TRD2-CR2_like"/>
    <property type="match status" value="1"/>
</dbReference>
<dbReference type="EMBL" id="NVQC01000020">
    <property type="protein sequence ID" value="PTL36039.1"/>
    <property type="molecule type" value="Genomic_DNA"/>
</dbReference>
<dbReference type="AlphaFoldDB" id="A0A2T4TY74"/>
<keyword evidence="7" id="KW-1185">Reference proteome</keyword>
<keyword evidence="2" id="KW-0680">Restriction system</keyword>
<evidence type="ECO:0000313" key="6">
    <source>
        <dbReference type="EMBL" id="PTL36039.1"/>
    </source>
</evidence>
<dbReference type="PANTHER" id="PTHR30408:SF12">
    <property type="entry name" value="TYPE I RESTRICTION ENZYME MJAVIII SPECIFICITY SUBUNIT"/>
    <property type="match status" value="1"/>
</dbReference>
<dbReference type="PANTHER" id="PTHR30408">
    <property type="entry name" value="TYPE-1 RESTRICTION ENZYME ECOKI SPECIFICITY PROTEIN"/>
    <property type="match status" value="1"/>
</dbReference>
<feature type="domain" description="Type I restriction modification DNA specificity" evidence="5">
    <location>
        <begin position="17"/>
        <end position="191"/>
    </location>
</feature>
<protein>
    <recommendedName>
        <fullName evidence="5">Type I restriction modification DNA specificity domain-containing protein</fullName>
    </recommendedName>
</protein>
<sequence>MPPLPPTSGSLGMAGSWQRYRIGELGKVLTGRTPPGTHPDYFGDCMPFLTPTDMDGRRKVETTGRSLSQLGVDRLRQAIVPHGVAVSCIGWQMGKPLLVDRPVITNQQINSIVADRTRIEETFLYYALLSKRNEIFALGAGGSRTPILNKSGFESITIEAPPLPEQRAIAHILGALDDKIELNRRMNETLEAMARALFKSWFVAFDPVRAKAEGQARQDGARSGQPRKPLNVASDLPWPGAQAGVGAEGDPGLPQPLANLFPDSFQDSELGEIPMGWRAGRLDDVLAELVSGARPKGGAVEEGVPSIGAENVIGLGRYDFSKEKYVPQEFFERLKLNGAAVRAGDVLLYKDGAQIGRKTYFDCDFPHAECAINEHVFILRPRRSEEQRFLFFWLDQASMTQEIVSLNSNSAQPGINQPGVRGLPVLLPKDEVVDAFDQLVARLTARLFANCKESRTLAALRDTLLPKLISGALRIDVAERLIKEPTI</sequence>
<comment type="similarity">
    <text evidence="1">Belongs to the type-I restriction system S methylase family.</text>
</comment>
<evidence type="ECO:0000256" key="2">
    <source>
        <dbReference type="ARBA" id="ARBA00022747"/>
    </source>
</evidence>
<dbReference type="InterPro" id="IPR000055">
    <property type="entry name" value="Restrct_endonuc_typeI_TRD"/>
</dbReference>
<dbReference type="InterPro" id="IPR044946">
    <property type="entry name" value="Restrct_endonuc_typeI_TRD_sf"/>
</dbReference>
<evidence type="ECO:0000259" key="5">
    <source>
        <dbReference type="Pfam" id="PF01420"/>
    </source>
</evidence>
<dbReference type="Proteomes" id="UP000241436">
    <property type="component" value="Unassembled WGS sequence"/>
</dbReference>
<accession>A0A2T4TY74</accession>
<organism evidence="6 7">
    <name type="scientific">Candidatus Methylomirabilis limnetica</name>
    <dbReference type="NCBI Taxonomy" id="2033718"/>
    <lineage>
        <taxon>Bacteria</taxon>
        <taxon>Candidatus Methylomirabilota</taxon>
        <taxon>Candidatus Methylomirabilia</taxon>
        <taxon>Candidatus Methylomirabilales</taxon>
        <taxon>Candidatus Methylomirabilaceae</taxon>
        <taxon>Candidatus Methylomirabilis</taxon>
    </lineage>
</organism>
<comment type="caution">
    <text evidence="6">The sequence shown here is derived from an EMBL/GenBank/DDBJ whole genome shotgun (WGS) entry which is preliminary data.</text>
</comment>
<dbReference type="GO" id="GO:0009307">
    <property type="term" value="P:DNA restriction-modification system"/>
    <property type="evidence" value="ECO:0007669"/>
    <property type="project" value="UniProtKB-KW"/>
</dbReference>